<sequence>MASMAPEDQVKFLVTCIKHGGGGGKIDFAAVATELDIVSKAAAFQHLCSAKRYERLLKSYNIHPGSLTVTNTPENTPKKKATPRKRKAAERDADNDDDDAPTTPASKKGRVAKEAPVKDEEMPDAADNGLAVGRLTLRAAQKGPAYSS</sequence>
<proteinExistence type="predicted"/>
<gene>
    <name evidence="3" type="ORF">OOU_Y34scaffold00155g29</name>
</gene>
<evidence type="ECO:0000256" key="1">
    <source>
        <dbReference type="SAM" id="MobiDB-lite"/>
    </source>
</evidence>
<protein>
    <recommendedName>
        <fullName evidence="2">Myb-like DNA-binding domain-containing protein</fullName>
    </recommendedName>
</protein>
<feature type="compositionally biased region" description="Basic residues" evidence="1">
    <location>
        <begin position="78"/>
        <end position="88"/>
    </location>
</feature>
<dbReference type="Proteomes" id="UP000011086">
    <property type="component" value="Unassembled WGS sequence"/>
</dbReference>
<evidence type="ECO:0000313" key="3">
    <source>
        <dbReference type="EMBL" id="ELQ43385.1"/>
    </source>
</evidence>
<dbReference type="AlphaFoldDB" id="A0AA97P7B7"/>
<reference evidence="3" key="1">
    <citation type="journal article" date="2012" name="PLoS Genet.">
        <title>Comparative analysis of the genomes of two field isolates of the rice blast fungus Magnaporthe oryzae.</title>
        <authorList>
            <person name="Xue M."/>
            <person name="Yang J."/>
            <person name="Li Z."/>
            <person name="Hu S."/>
            <person name="Yao N."/>
            <person name="Dean R.A."/>
            <person name="Zhao W."/>
            <person name="Shen M."/>
            <person name="Zhang H."/>
            <person name="Li C."/>
            <person name="Liu L."/>
            <person name="Cao L."/>
            <person name="Xu X."/>
            <person name="Xing Y."/>
            <person name="Hsiang T."/>
            <person name="Zhang Z."/>
            <person name="Xu J.R."/>
            <person name="Peng Y.L."/>
        </authorList>
    </citation>
    <scope>NUCLEOTIDE SEQUENCE</scope>
    <source>
        <strain evidence="3">Y34</strain>
    </source>
</reference>
<accession>A0AA97P7B7</accession>
<dbReference type="EMBL" id="JH794017">
    <property type="protein sequence ID" value="ELQ43385.1"/>
    <property type="molecule type" value="Genomic_DNA"/>
</dbReference>
<dbReference type="Pfam" id="PF22980">
    <property type="entry name" value="Myb_DNA-bind_8"/>
    <property type="match status" value="1"/>
</dbReference>
<evidence type="ECO:0000259" key="2">
    <source>
        <dbReference type="Pfam" id="PF22980"/>
    </source>
</evidence>
<feature type="region of interest" description="Disordered" evidence="1">
    <location>
        <begin position="63"/>
        <end position="130"/>
    </location>
</feature>
<name>A0AA97P7B7_PYRO3</name>
<dbReference type="InterPro" id="IPR054505">
    <property type="entry name" value="Myb_DNA-bind_8"/>
</dbReference>
<organism evidence="3">
    <name type="scientific">Pyricularia oryzae (strain Y34)</name>
    <name type="common">Rice blast fungus</name>
    <name type="synonym">Magnaporthe oryzae</name>
    <dbReference type="NCBI Taxonomy" id="1143189"/>
    <lineage>
        <taxon>Eukaryota</taxon>
        <taxon>Fungi</taxon>
        <taxon>Dikarya</taxon>
        <taxon>Ascomycota</taxon>
        <taxon>Pezizomycotina</taxon>
        <taxon>Sordariomycetes</taxon>
        <taxon>Sordariomycetidae</taxon>
        <taxon>Magnaporthales</taxon>
        <taxon>Pyriculariaceae</taxon>
        <taxon>Pyricularia</taxon>
    </lineage>
</organism>
<feature type="compositionally biased region" description="Basic and acidic residues" evidence="1">
    <location>
        <begin position="111"/>
        <end position="120"/>
    </location>
</feature>
<feature type="domain" description="Myb-like DNA-binding" evidence="2">
    <location>
        <begin position="6"/>
        <end position="61"/>
    </location>
</feature>